<keyword evidence="9 13" id="KW-0456">Lyase</keyword>
<comment type="similarity">
    <text evidence="3 9">Belongs to the aconitase/IPM isomerase family.</text>
</comment>
<dbReference type="GO" id="GO:0046872">
    <property type="term" value="F:metal ion binding"/>
    <property type="evidence" value="ECO:0007669"/>
    <property type="project" value="UniProtKB-KW"/>
</dbReference>
<evidence type="ECO:0000256" key="8">
    <source>
        <dbReference type="ARBA" id="ARBA00023501"/>
    </source>
</evidence>
<comment type="function">
    <text evidence="9">Catalyzes the isomerization of citrate to isocitrate via cis-aconitate.</text>
</comment>
<dbReference type="InterPro" id="IPR036008">
    <property type="entry name" value="Aconitase_4Fe-4S_dom"/>
</dbReference>
<evidence type="ECO:0000256" key="9">
    <source>
        <dbReference type="RuleBase" id="RU361275"/>
    </source>
</evidence>
<proteinExistence type="inferred from homology"/>
<dbReference type="InterPro" id="IPR006249">
    <property type="entry name" value="Aconitase/IRP2"/>
</dbReference>
<keyword evidence="5" id="KW-0479">Metal-binding</keyword>
<dbReference type="GO" id="GO:0003994">
    <property type="term" value="F:aconitate hydratase activity"/>
    <property type="evidence" value="ECO:0007669"/>
    <property type="project" value="UniProtKB-EC"/>
</dbReference>
<dbReference type="PANTHER" id="PTHR11670">
    <property type="entry name" value="ACONITASE/IRON-RESPONSIVE ELEMENT FAMILY MEMBER"/>
    <property type="match status" value="1"/>
</dbReference>
<dbReference type="AlphaFoldDB" id="A0A5N7MN46"/>
<dbReference type="Pfam" id="PF00330">
    <property type="entry name" value="Aconitase"/>
    <property type="match status" value="1"/>
</dbReference>
<dbReference type="InterPro" id="IPR001030">
    <property type="entry name" value="Acoase/IPM_deHydtase_lsu_aba"/>
</dbReference>
<evidence type="ECO:0000256" key="10">
    <source>
        <dbReference type="SAM" id="MobiDB-lite"/>
    </source>
</evidence>
<evidence type="ECO:0000256" key="4">
    <source>
        <dbReference type="ARBA" id="ARBA00022485"/>
    </source>
</evidence>
<dbReference type="Gene3D" id="6.10.190.10">
    <property type="match status" value="1"/>
</dbReference>
<comment type="cofactor">
    <cofactor evidence="1">
        <name>[4Fe-4S] cluster</name>
        <dbReference type="ChEBI" id="CHEBI:49883"/>
    </cofactor>
</comment>
<keyword evidence="4 9" id="KW-0004">4Fe-4S</keyword>
<evidence type="ECO:0000259" key="12">
    <source>
        <dbReference type="Pfam" id="PF00694"/>
    </source>
</evidence>
<dbReference type="Pfam" id="PF00694">
    <property type="entry name" value="Aconitase_C"/>
    <property type="match status" value="1"/>
</dbReference>
<dbReference type="SUPFAM" id="SSF53732">
    <property type="entry name" value="Aconitase iron-sulfur domain"/>
    <property type="match status" value="1"/>
</dbReference>
<evidence type="ECO:0000313" key="13">
    <source>
        <dbReference type="EMBL" id="MPR27869.1"/>
    </source>
</evidence>
<dbReference type="InterPro" id="IPR015931">
    <property type="entry name" value="Acnase/IPM_dHydase_lsu_aba_1/3"/>
</dbReference>
<comment type="pathway">
    <text evidence="2">Carbohydrate metabolism; tricarboxylic acid cycle; isocitrate from oxaloacetate: step 2/2.</text>
</comment>
<dbReference type="PROSITE" id="PS01244">
    <property type="entry name" value="ACONITASE_2"/>
    <property type="match status" value="1"/>
</dbReference>
<comment type="caution">
    <text evidence="13">The sequence shown here is derived from an EMBL/GenBank/DDBJ whole genome shotgun (WGS) entry which is preliminary data.</text>
</comment>
<dbReference type="NCBIfam" id="NF006757">
    <property type="entry name" value="PRK09277.1"/>
    <property type="match status" value="1"/>
</dbReference>
<keyword evidence="6 9" id="KW-0408">Iron</keyword>
<evidence type="ECO:0000259" key="11">
    <source>
        <dbReference type="Pfam" id="PF00330"/>
    </source>
</evidence>
<feature type="region of interest" description="Disordered" evidence="10">
    <location>
        <begin position="875"/>
        <end position="901"/>
    </location>
</feature>
<dbReference type="InterPro" id="IPR000573">
    <property type="entry name" value="AconitaseA/IPMdHydase_ssu_swvl"/>
</dbReference>
<protein>
    <recommendedName>
        <fullName evidence="9">Aconitate hydratase</fullName>
        <shortName evidence="9">Aconitase</shortName>
        <ecNumber evidence="9">4.2.1.3</ecNumber>
    </recommendedName>
</protein>
<organism evidence="13 14">
    <name type="scientific">Microvirga tunisiensis</name>
    <dbReference type="NCBI Taxonomy" id="2108360"/>
    <lineage>
        <taxon>Bacteria</taxon>
        <taxon>Pseudomonadati</taxon>
        <taxon>Pseudomonadota</taxon>
        <taxon>Alphaproteobacteria</taxon>
        <taxon>Hyphomicrobiales</taxon>
        <taxon>Methylobacteriaceae</taxon>
        <taxon>Microvirga</taxon>
    </lineage>
</organism>
<dbReference type="NCBIfam" id="NF009520">
    <property type="entry name" value="PRK12881.1"/>
    <property type="match status" value="1"/>
</dbReference>
<sequence length="901" mass="96376">MSCDPRLRAAVATVAVDGRQHRIVDLPAAAGGSLGRLPHILRVMLENVLRTAGDDAPRAKAAILNWLETGRSEEEIPFLPGRVMMHDTTCGPALVDIAGMRAALAEAGHDPSRLNPVLPVDVSTDHSLGVDVFGSPDALQRNMEREFGRNAERYRFMKWATRALTGFRVHPPGTGIMHTLNLERLASVVTTAERDGVSWAMPDTLIGTDSHTPMINGIGVLGWGVGGLEAESVFFGMPVMIRVPDIVGVRLTGRLKQGVLATDLALTVTERLRRIDLADRFVEFYGEGVSTLSAGDRAVIANMTPEFGANSGFFPIDDQTLRYLSETGRSADHVRLVKEYAKRQGLWFDPKAAPRYTGTVEIDLDEVEVSLAGPRRPQDRIPAGATVHALAPLLADCPASEGQLGNGSVAIAAITSCTNTSDPRLLVAAGLVARKARRFGLTPPAWVKTSLAPGSPTAERYLRRAGLLEDLEAVGFGIVGYGCTTCIGNSGPLPAAIEQAMTERGIVPVAVLSGNRNFPGRVHPQLEAGFLASPPLVVAFALAGDVNRNILTDPVGRSSSGEEIRLADLWPTGDEIDAALAQAIDAADYDTSYDEAEASETWRVLDAPATDLFPWNPGSTYIRRPPFAGFGKGTRLGTYAAHPLLVLGDDITTDHISPAGQVPQTGEAAEYLVARGENRRDLNVFASRRGNWEAMVRGLFTNKNVRNLLDPQIAPGFTIHMGSGEQLPLFRVAGRYAAEGASVVVVAGERYGMGSSRDWAAKGVALLGARAVLASSFERIHRSNLIGMGILPLRLPEDRHPSTLHLRLGDQILIDADAATIIPRGPVPVTIQRASGTSETFMAIAAIETGLEVEILRGGGIIPLILQRVVNAEGTSRETPGPDFTGTGESTRRKASPITRR</sequence>
<dbReference type="PRINTS" id="PR00415">
    <property type="entry name" value="ACONITASE"/>
</dbReference>
<keyword evidence="14" id="KW-1185">Reference proteome</keyword>
<evidence type="ECO:0000256" key="7">
    <source>
        <dbReference type="ARBA" id="ARBA00023014"/>
    </source>
</evidence>
<dbReference type="EC" id="4.2.1.3" evidence="9"/>
<dbReference type="EMBL" id="VOSK01000111">
    <property type="protein sequence ID" value="MPR27869.1"/>
    <property type="molecule type" value="Genomic_DNA"/>
</dbReference>
<accession>A0A5N7MN46</accession>
<gene>
    <name evidence="13" type="primary">acnA</name>
    <name evidence="13" type="ORF">FS320_22545</name>
</gene>
<keyword evidence="7 9" id="KW-0411">Iron-sulfur</keyword>
<reference evidence="13 14" key="1">
    <citation type="journal article" date="2019" name="Syst. Appl. Microbiol.">
        <title>Microvirga tunisiensis sp. nov., a root nodule symbiotic bacterium isolated from Lupinus micranthus and L. luteus grown in Northern Tunisia.</title>
        <authorList>
            <person name="Msaddak A."/>
            <person name="Rejili M."/>
            <person name="Duran D."/>
            <person name="Mars M."/>
            <person name="Palacios J.M."/>
            <person name="Ruiz-Argueso T."/>
            <person name="Rey L."/>
            <person name="Imperial J."/>
        </authorList>
    </citation>
    <scope>NUCLEOTIDE SEQUENCE [LARGE SCALE GENOMIC DNA]</scope>
    <source>
        <strain evidence="13 14">Lmie10</strain>
    </source>
</reference>
<evidence type="ECO:0000256" key="1">
    <source>
        <dbReference type="ARBA" id="ARBA00001966"/>
    </source>
</evidence>
<dbReference type="InterPro" id="IPR018136">
    <property type="entry name" value="Aconitase_4Fe-4S_BS"/>
</dbReference>
<dbReference type="OrthoDB" id="9764318at2"/>
<evidence type="ECO:0000256" key="5">
    <source>
        <dbReference type="ARBA" id="ARBA00022723"/>
    </source>
</evidence>
<comment type="catalytic activity">
    <reaction evidence="8 9">
        <text>citrate = D-threo-isocitrate</text>
        <dbReference type="Rhea" id="RHEA:10336"/>
        <dbReference type="ChEBI" id="CHEBI:15562"/>
        <dbReference type="ChEBI" id="CHEBI:16947"/>
        <dbReference type="EC" id="4.2.1.3"/>
    </reaction>
</comment>
<dbReference type="NCBIfam" id="TIGR01341">
    <property type="entry name" value="aconitase_1"/>
    <property type="match status" value="1"/>
</dbReference>
<evidence type="ECO:0000256" key="2">
    <source>
        <dbReference type="ARBA" id="ARBA00004717"/>
    </source>
</evidence>
<feature type="domain" description="Aconitase/3-isopropylmalate dehydratase large subunit alpha/beta/alpha" evidence="11">
    <location>
        <begin position="73"/>
        <end position="544"/>
    </location>
</feature>
<dbReference type="InterPro" id="IPR015928">
    <property type="entry name" value="Aconitase/3IPM_dehydase_swvl"/>
</dbReference>
<evidence type="ECO:0000256" key="6">
    <source>
        <dbReference type="ARBA" id="ARBA00023004"/>
    </source>
</evidence>
<dbReference type="Gene3D" id="3.20.19.10">
    <property type="entry name" value="Aconitase, domain 4"/>
    <property type="match status" value="1"/>
</dbReference>
<dbReference type="Proteomes" id="UP000403266">
    <property type="component" value="Unassembled WGS sequence"/>
</dbReference>
<dbReference type="Gene3D" id="3.30.499.10">
    <property type="entry name" value="Aconitase, domain 3"/>
    <property type="match status" value="2"/>
</dbReference>
<dbReference type="PROSITE" id="PS00450">
    <property type="entry name" value="ACONITASE_1"/>
    <property type="match status" value="1"/>
</dbReference>
<name>A0A5N7MN46_9HYPH</name>
<feature type="domain" description="Aconitase A/isopropylmalate dehydratase small subunit swivel" evidence="12">
    <location>
        <begin position="670"/>
        <end position="797"/>
    </location>
</feature>
<dbReference type="SUPFAM" id="SSF52016">
    <property type="entry name" value="LeuD/IlvD-like"/>
    <property type="match status" value="1"/>
</dbReference>
<evidence type="ECO:0000256" key="3">
    <source>
        <dbReference type="ARBA" id="ARBA00007185"/>
    </source>
</evidence>
<dbReference type="GO" id="GO:0051539">
    <property type="term" value="F:4 iron, 4 sulfur cluster binding"/>
    <property type="evidence" value="ECO:0007669"/>
    <property type="project" value="UniProtKB-KW"/>
</dbReference>
<evidence type="ECO:0000313" key="14">
    <source>
        <dbReference type="Proteomes" id="UP000403266"/>
    </source>
</evidence>
<dbReference type="GO" id="GO:0006099">
    <property type="term" value="P:tricarboxylic acid cycle"/>
    <property type="evidence" value="ECO:0007669"/>
    <property type="project" value="UniProtKB-UniPathway"/>
</dbReference>
<dbReference type="UniPathway" id="UPA00223">
    <property type="reaction ID" value="UER00718"/>
</dbReference>